<accession>A0A146K7P1</accession>
<dbReference type="PANTHER" id="PTHR32083">
    <property type="entry name" value="CILIA AND FLAGELLA-ASSOCIATED PROTEIN 58-RELATED"/>
    <property type="match status" value="1"/>
</dbReference>
<dbReference type="GO" id="GO:0005856">
    <property type="term" value="C:cytoskeleton"/>
    <property type="evidence" value="ECO:0007669"/>
    <property type="project" value="TreeGrafter"/>
</dbReference>
<feature type="non-terminal residue" evidence="3">
    <location>
        <position position="1"/>
    </location>
</feature>
<name>A0A146K7P1_9EUKA</name>
<evidence type="ECO:0000256" key="2">
    <source>
        <dbReference type="SAM" id="Coils"/>
    </source>
</evidence>
<proteinExistence type="predicted"/>
<reference evidence="3" key="1">
    <citation type="submission" date="2015-07" db="EMBL/GenBank/DDBJ databases">
        <title>Adaptation to a free-living lifestyle via gene acquisitions in the diplomonad Trepomonas sp. PC1.</title>
        <authorList>
            <person name="Xu F."/>
            <person name="Jerlstrom-Hultqvist J."/>
            <person name="Kolisko M."/>
            <person name="Simpson A.G.B."/>
            <person name="Roger A.J."/>
            <person name="Svard S.G."/>
            <person name="Andersson J.O."/>
        </authorList>
    </citation>
    <scope>NUCLEOTIDE SEQUENCE</scope>
    <source>
        <strain evidence="3">PC1</strain>
    </source>
</reference>
<dbReference type="EMBL" id="GDID01005097">
    <property type="protein sequence ID" value="JAP91509.1"/>
    <property type="molecule type" value="Transcribed_RNA"/>
</dbReference>
<feature type="coiled-coil region" evidence="2">
    <location>
        <begin position="313"/>
        <end position="379"/>
    </location>
</feature>
<feature type="coiled-coil region" evidence="2">
    <location>
        <begin position="411"/>
        <end position="529"/>
    </location>
</feature>
<organism evidence="3">
    <name type="scientific">Trepomonas sp. PC1</name>
    <dbReference type="NCBI Taxonomy" id="1076344"/>
    <lineage>
        <taxon>Eukaryota</taxon>
        <taxon>Metamonada</taxon>
        <taxon>Diplomonadida</taxon>
        <taxon>Hexamitidae</taxon>
        <taxon>Hexamitinae</taxon>
        <taxon>Trepomonas</taxon>
    </lineage>
</organism>
<feature type="coiled-coil region" evidence="2">
    <location>
        <begin position="179"/>
        <end position="284"/>
    </location>
</feature>
<keyword evidence="1 2" id="KW-0175">Coiled coil</keyword>
<dbReference type="PANTHER" id="PTHR32083:SF34">
    <property type="entry name" value="COILED-COIL DOMAIN-CONTAINING PROTEIN 146"/>
    <property type="match status" value="1"/>
</dbReference>
<protein>
    <submittedName>
        <fullName evidence="3">Uncharacterized protein</fullName>
    </submittedName>
</protein>
<dbReference type="AlphaFoldDB" id="A0A146K7P1"/>
<evidence type="ECO:0000313" key="3">
    <source>
        <dbReference type="EMBL" id="JAP91509.1"/>
    </source>
</evidence>
<gene>
    <name evidence="3" type="ORF">TPC1_16862</name>
</gene>
<sequence>ASSAVSAKMENPAIAVLDRLVKAGTIDRAQYEVYVSKYQKIQELLSQALANEKVHAQNIGDLQRELKKSQEVYQTENSRQKETEKMIFQLRMQLQDAEKSNTQRNEQQIAQANKMANLQEDKFVLQQNIDQLRIQRIEELKPRIRECEGQIRDKKQCIISIQLLEKNQQEEIAQQKTFQQQIEKQNSDVLQEIKKLEQDKAYAESLPEKHKRQVALMKQGMEAAQQDVNKRLLQIEAIQKQIVEKTQLQEQNSLQCQDLEQKIVQLKQNDIIQLQTQADQVSKEIRSQLVQKQNISEELISLLQKEKNSKQQKDILNSQKEILNLELKTAQKKLNQEEQKCKTRNEFLQPLLVKEQQVKEQLQRELEHEQIIVKKQKEMQGLLQQSIIDYACVLQKDDSLGLELLQLNNFSKDYQKQLQQFTTELRDLQIKITQVQSKKRELQQKNAKLTSELKELIADSKMKDQEVERLQIESHNVKQQIQQYQKKYEKLKTQKNKLQRLSQESQLAINEVQEKIDVLKSETIVLSQESGNKQQILQRQLVDTKDAQRQCQTAKQDLSTNLFKLREVHSQITRQISEVKQLGEQIVTKEKLIYNLKEKYVETIENRNVAGVQLVQRNDELCQAYLKLETQQSIRAEAESYLNSREQDVRVLQLLKQELMRDKSILQERIQQNKPQLEEEQMLLIKQISDLRQENEDLLIDIRTTAAVKTQDKVELLDLSALYRKNSTSKQGLRPPPQQLQQLENKVFATWNMVGSLKNVDPQLLAQKQKKIEKYIQQVSHEARDRFNLDDELDKMIKDLQDEVSQQKQSVNPQITGELNVIRQKLGSTMRQLMSTVSQVQLQQMTCARLQQMHQELMGEYEQQKENVSQGMAPNEEVEHEWLVMRQNKLDYQRAQRMRMEIINAQVPGQLQTTAKQRFNMYNDVKGLPAPYGKFAPMEPSVIGVNQAKYVKKPKPFEIVL</sequence>
<evidence type="ECO:0000256" key="1">
    <source>
        <dbReference type="ARBA" id="ARBA00023054"/>
    </source>
</evidence>